<dbReference type="Gene3D" id="3.40.50.10810">
    <property type="entry name" value="Tandem AAA-ATPase domain"/>
    <property type="match status" value="1"/>
</dbReference>
<dbReference type="InterPro" id="IPR000330">
    <property type="entry name" value="SNF2_N"/>
</dbReference>
<evidence type="ECO:0000256" key="4">
    <source>
        <dbReference type="ARBA" id="ARBA00022840"/>
    </source>
</evidence>
<feature type="compositionally biased region" description="Low complexity" evidence="6">
    <location>
        <begin position="1278"/>
        <end position="1295"/>
    </location>
</feature>
<keyword evidence="5" id="KW-0862">Zinc</keyword>
<feature type="compositionally biased region" description="Basic and acidic residues" evidence="6">
    <location>
        <begin position="764"/>
        <end position="784"/>
    </location>
</feature>
<feature type="compositionally biased region" description="Basic residues" evidence="6">
    <location>
        <begin position="1500"/>
        <end position="1511"/>
    </location>
</feature>
<evidence type="ECO:0000256" key="2">
    <source>
        <dbReference type="ARBA" id="ARBA00022801"/>
    </source>
</evidence>
<feature type="compositionally biased region" description="Basic and acidic residues" evidence="6">
    <location>
        <begin position="720"/>
        <end position="744"/>
    </location>
</feature>
<evidence type="ECO:0000313" key="10">
    <source>
        <dbReference type="EMBL" id="CEM22439.1"/>
    </source>
</evidence>
<keyword evidence="1" id="KW-0547">Nucleotide-binding</keyword>
<dbReference type="PhylomeDB" id="A0A0G4G3D4"/>
<feature type="domain" description="C2H2-type" evidence="7">
    <location>
        <begin position="1616"/>
        <end position="1634"/>
    </location>
</feature>
<evidence type="ECO:0000256" key="5">
    <source>
        <dbReference type="PROSITE-ProRule" id="PRU00042"/>
    </source>
</evidence>
<dbReference type="GO" id="GO:0004386">
    <property type="term" value="F:helicase activity"/>
    <property type="evidence" value="ECO:0007669"/>
    <property type="project" value="UniProtKB-KW"/>
</dbReference>
<keyword evidence="5" id="KW-0863">Zinc-finger</keyword>
<evidence type="ECO:0000256" key="3">
    <source>
        <dbReference type="ARBA" id="ARBA00022806"/>
    </source>
</evidence>
<evidence type="ECO:0000259" key="8">
    <source>
        <dbReference type="PROSITE" id="PS51192"/>
    </source>
</evidence>
<proteinExistence type="predicted"/>
<feature type="compositionally biased region" description="Basic and acidic residues" evidence="6">
    <location>
        <begin position="977"/>
        <end position="986"/>
    </location>
</feature>
<dbReference type="GO" id="GO:0043596">
    <property type="term" value="C:nuclear replication fork"/>
    <property type="evidence" value="ECO:0007669"/>
    <property type="project" value="TreeGrafter"/>
</dbReference>
<feature type="compositionally biased region" description="Basic residues" evidence="6">
    <location>
        <begin position="965"/>
        <end position="976"/>
    </location>
</feature>
<dbReference type="Gene3D" id="3.40.50.300">
    <property type="entry name" value="P-loop containing nucleotide triphosphate hydrolases"/>
    <property type="match status" value="1"/>
</dbReference>
<dbReference type="Proteomes" id="UP000041254">
    <property type="component" value="Unassembled WGS sequence"/>
</dbReference>
<dbReference type="PROSITE" id="PS51192">
    <property type="entry name" value="HELICASE_ATP_BIND_1"/>
    <property type="match status" value="1"/>
</dbReference>
<feature type="region of interest" description="Disordered" evidence="6">
    <location>
        <begin position="720"/>
        <end position="784"/>
    </location>
</feature>
<feature type="compositionally biased region" description="Pro residues" evidence="6">
    <location>
        <begin position="1268"/>
        <end position="1277"/>
    </location>
</feature>
<dbReference type="GO" id="GO:0031297">
    <property type="term" value="P:replication fork processing"/>
    <property type="evidence" value="ECO:0007669"/>
    <property type="project" value="TreeGrafter"/>
</dbReference>
<feature type="compositionally biased region" description="Polar residues" evidence="6">
    <location>
        <begin position="138"/>
        <end position="147"/>
    </location>
</feature>
<dbReference type="VEuPathDB" id="CryptoDB:Vbra_16762"/>
<dbReference type="GO" id="GO:0008270">
    <property type="term" value="F:zinc ion binding"/>
    <property type="evidence" value="ECO:0007669"/>
    <property type="project" value="UniProtKB-KW"/>
</dbReference>
<keyword evidence="11" id="KW-1185">Reference proteome</keyword>
<evidence type="ECO:0008006" key="12">
    <source>
        <dbReference type="Google" id="ProtNLM"/>
    </source>
</evidence>
<organism evidence="10 11">
    <name type="scientific">Vitrella brassicaformis (strain CCMP3155)</name>
    <dbReference type="NCBI Taxonomy" id="1169540"/>
    <lineage>
        <taxon>Eukaryota</taxon>
        <taxon>Sar</taxon>
        <taxon>Alveolata</taxon>
        <taxon>Colpodellida</taxon>
        <taxon>Vitrellaceae</taxon>
        <taxon>Vitrella</taxon>
    </lineage>
</organism>
<dbReference type="InterPro" id="IPR027417">
    <property type="entry name" value="P-loop_NTPase"/>
</dbReference>
<dbReference type="GO" id="GO:0005524">
    <property type="term" value="F:ATP binding"/>
    <property type="evidence" value="ECO:0007669"/>
    <property type="project" value="UniProtKB-KW"/>
</dbReference>
<dbReference type="PANTHER" id="PTHR45766:SF3">
    <property type="entry name" value="DNA ANNEALING HELICASE AND ENDONUCLEASE ZRANB3"/>
    <property type="match status" value="1"/>
</dbReference>
<feature type="compositionally biased region" description="Pro residues" evidence="6">
    <location>
        <begin position="156"/>
        <end position="184"/>
    </location>
</feature>
<dbReference type="InterPro" id="IPR014001">
    <property type="entry name" value="Helicase_ATP-bd"/>
</dbReference>
<dbReference type="CDD" id="cd18793">
    <property type="entry name" value="SF2_C_SNF"/>
    <property type="match status" value="1"/>
</dbReference>
<dbReference type="SMART" id="SM00487">
    <property type="entry name" value="DEXDc"/>
    <property type="match status" value="1"/>
</dbReference>
<feature type="region of interest" description="Disordered" evidence="6">
    <location>
        <begin position="1022"/>
        <end position="1103"/>
    </location>
</feature>
<dbReference type="CDD" id="cd00085">
    <property type="entry name" value="HNHc"/>
    <property type="match status" value="1"/>
</dbReference>
<dbReference type="InParanoid" id="A0A0G4G3D4"/>
<dbReference type="InterPro" id="IPR003615">
    <property type="entry name" value="HNH_nuc"/>
</dbReference>
<dbReference type="GO" id="GO:0016787">
    <property type="term" value="F:hydrolase activity"/>
    <property type="evidence" value="ECO:0007669"/>
    <property type="project" value="UniProtKB-KW"/>
</dbReference>
<dbReference type="OrthoDB" id="2801544at2759"/>
<dbReference type="InterPro" id="IPR002711">
    <property type="entry name" value="HNH"/>
</dbReference>
<dbReference type="PROSITE" id="PS50157">
    <property type="entry name" value="ZINC_FINGER_C2H2_2"/>
    <property type="match status" value="1"/>
</dbReference>
<feature type="domain" description="Helicase ATP-binding" evidence="8">
    <location>
        <begin position="446"/>
        <end position="619"/>
    </location>
</feature>
<feature type="region of interest" description="Disordered" evidence="6">
    <location>
        <begin position="1654"/>
        <end position="1673"/>
    </location>
</feature>
<dbReference type="InterPro" id="IPR049730">
    <property type="entry name" value="SNF2/RAD54-like_C"/>
</dbReference>
<feature type="compositionally biased region" description="Low complexity" evidence="6">
    <location>
        <begin position="185"/>
        <end position="195"/>
    </location>
</feature>
<dbReference type="Pfam" id="PF00271">
    <property type="entry name" value="Helicase_C"/>
    <property type="match status" value="1"/>
</dbReference>
<evidence type="ECO:0000256" key="6">
    <source>
        <dbReference type="SAM" id="MobiDB-lite"/>
    </source>
</evidence>
<evidence type="ECO:0000313" key="11">
    <source>
        <dbReference type="Proteomes" id="UP000041254"/>
    </source>
</evidence>
<feature type="domain" description="Helicase C-terminal" evidence="9">
    <location>
        <begin position="810"/>
        <end position="977"/>
    </location>
</feature>
<keyword evidence="2" id="KW-0378">Hydrolase</keyword>
<dbReference type="STRING" id="1169540.A0A0G4G3D4"/>
<dbReference type="PROSITE" id="PS51194">
    <property type="entry name" value="HELICASE_CTER"/>
    <property type="match status" value="1"/>
</dbReference>
<feature type="region of interest" description="Disordered" evidence="6">
    <location>
        <begin position="1450"/>
        <end position="1535"/>
    </location>
</feature>
<feature type="region of interest" description="Disordered" evidence="6">
    <location>
        <begin position="958"/>
        <end position="986"/>
    </location>
</feature>
<dbReference type="Gene3D" id="1.10.30.50">
    <property type="match status" value="1"/>
</dbReference>
<reference evidence="10 11" key="1">
    <citation type="submission" date="2014-11" db="EMBL/GenBank/DDBJ databases">
        <authorList>
            <person name="Zhu J."/>
            <person name="Qi W."/>
            <person name="Song R."/>
        </authorList>
    </citation>
    <scope>NUCLEOTIDE SEQUENCE [LARGE SCALE GENOMIC DNA]</scope>
</reference>
<dbReference type="GO" id="GO:0003676">
    <property type="term" value="F:nucleic acid binding"/>
    <property type="evidence" value="ECO:0007669"/>
    <property type="project" value="InterPro"/>
</dbReference>
<protein>
    <recommendedName>
        <fullName evidence="12">DNA helicase</fullName>
    </recommendedName>
</protein>
<dbReference type="InterPro" id="IPR013087">
    <property type="entry name" value="Znf_C2H2_type"/>
</dbReference>
<dbReference type="InterPro" id="IPR001650">
    <property type="entry name" value="Helicase_C-like"/>
</dbReference>
<evidence type="ECO:0000259" key="7">
    <source>
        <dbReference type="PROSITE" id="PS50157"/>
    </source>
</evidence>
<keyword evidence="4" id="KW-0067">ATP-binding</keyword>
<feature type="region of interest" description="Disordered" evidence="6">
    <location>
        <begin position="1262"/>
        <end position="1315"/>
    </location>
</feature>
<dbReference type="PANTHER" id="PTHR45766">
    <property type="entry name" value="DNA ANNEALING HELICASE AND ENDONUCLEASE ZRANB3 FAMILY MEMBER"/>
    <property type="match status" value="1"/>
</dbReference>
<sequence length="1739" mass="192751">MADNPSAPCFGDFVFNPARSPFKPSRPKPLRPRGAAEKRRPAGGQSASSAPDAARGFAGERGRAAAGSAAAPSMSQEDPIEEVGNGEPSDDPIDDATQTHRPSEPVHLSSRQMRQLFYAPLRARPPRAPVPAPRPSDADNQGDTVSTSHRHSAPSVQPPIHHPSPPMRPVPRPRPPQAHRPPSAPSQSSAGPSQPRDSRPEVDDQTPASGHLPFAQRSHSMRPPPIHRSQSPVHEAGGLARGVSAPDVWHDEEGMDMNLEGDWEGGGYDGLREDIRCPVCFGPCIERAGRYGIFYPCARPTCDGKGREPKADKGPRVILEMEDASHFRVYPDTSGESLLGDQLGAIVKGLSQWGVRWTSDGQRGDWVKGGEEPRRSFVYPLRLYTRVYETLKQRVDVAAIPKHTLQYFTLHHGRLMTEEAAAAYVDERLSARLKSTLHPFQKEGLKYAVRRDGRVLIGDEMGLGKTLQAISLLQVFQAYPCLIVAPASMRHVWADELERWLPDELVPRDLLVVMGQDNAADCKMGSYRVVVTSYDMARNLEERYSSAISERTEKFQMVIMDESHRVRIPDQVGQEPSFVKVCKRLLWKSSCKRAVCLSGTPSVTKPYSIYAQVCSLNNNVFASQGGAQGFGRLYCEASRRFGNHKRYGRCIRPWELNLLLREGVMIRRLKCDVLTELTPFTRQIVRVGLDGDTLEAMAASQHDEHGTDAANIDRDIEEGEHQDVEGKGHHDEDHAAQQEEKDGWSGDEEVCLGGVDEGPAARRRREEAAKREEQPQKPKRKEDKVWYNSRSVEDVLLEVKTDWERVGIAKLSAAVDWTEDKLRNSDDGIKFVIFAHHLHILDKLSCLLRRVLDRLKSEEGPVQMIRIQGSTLSEDRFKLLDDFKRRPNVRLALISIGAGNEGIDLSAASVGIFVELPDDSHVLGQAEGRLHRRGQKRNVNIYYLMAGEVDPTVESLDTKAGLSKKASKRGTGKRRRGDASRDDEGDRLSLEVDRLSFRFQNMDIVRWQTFGQSIDDVSAAVDGPERHFDGLKAQAPDQPDQPDVPEQEQQTEDTNAAPKEEEEEEEEKASAAAAAQPAPAPAAAASSDVAKDSKGDDDETEEDVRKHYFEISPHTGRVHVFGSPDESDAIGLNFTRAELQPDRANMECTKAVQREAIQFVKEYEELRPGERRLLKYVPACLPLREFVDDLKEEGASSQARSPTSGSTNRFKSRMELDKEMPEGAHRVLSEVYLPNRKRTVHYIQGRFPDGTYLCVSCHGPLPSQRNKPPQPPQPPQAAPAAAAAAAAADDGGPAPMDVDEEASQPPEQRHRDEGWEEVRQCSEADLFCCGECRASYFIKRSHFSLRKQLFELEKGVCNHCMLDCHSLVVDLRTMSGTDLKRREDFVIQQAPEWKGTAALMALIQNPMDGRCWEADHIVPVSRGGGECSIDNLQTLCKVCHQRKTCREAKEAAAARRRPKNQPPITIWAQQHGHNADPPLPPKQRRRRPQGRSDDQQHQAAKGKAKGKKRARTSAAKKAVQVDSDLESDEDDGQAPRPAVMIDLAEDSLGSSASARPPPQRRTVGVKKEQKEDMVIDLLSHGPASAAPPTRQRKRATKRQKQQGGDGTEGGGDGESFLCVRCGESFSTQHQLLEHTIDRLLGADHRMLSELEGGVRARPTPTPTAMAEQQPSTSVRSGQVVCPVAGCGVRGSVESLVRHALPSHYRGPLEYEHQRWLGRVALAFIEGRNNEAVREFVGGG</sequence>
<dbReference type="SUPFAM" id="SSF52540">
    <property type="entry name" value="P-loop containing nucleoside triphosphate hydrolases"/>
    <property type="match status" value="2"/>
</dbReference>
<gene>
    <name evidence="10" type="ORF">Vbra_16762</name>
</gene>
<dbReference type="GO" id="GO:0004520">
    <property type="term" value="F:DNA endonuclease activity"/>
    <property type="evidence" value="ECO:0007669"/>
    <property type="project" value="TreeGrafter"/>
</dbReference>
<accession>A0A0G4G3D4</accession>
<dbReference type="SMART" id="SM00507">
    <property type="entry name" value="HNHc"/>
    <property type="match status" value="1"/>
</dbReference>
<feature type="compositionally biased region" description="Basic residues" evidence="6">
    <location>
        <begin position="1590"/>
        <end position="1600"/>
    </location>
</feature>
<evidence type="ECO:0000259" key="9">
    <source>
        <dbReference type="PROSITE" id="PS51194"/>
    </source>
</evidence>
<feature type="region of interest" description="Disordered" evidence="6">
    <location>
        <begin position="1548"/>
        <end position="1613"/>
    </location>
</feature>
<feature type="compositionally biased region" description="Gly residues" evidence="6">
    <location>
        <begin position="1603"/>
        <end position="1613"/>
    </location>
</feature>
<dbReference type="InterPro" id="IPR038718">
    <property type="entry name" value="SNF2-like_sf"/>
</dbReference>
<dbReference type="FunCoup" id="A0A0G4G3D4">
    <property type="interactions" value="16"/>
</dbReference>
<keyword evidence="5" id="KW-0479">Metal-binding</keyword>
<dbReference type="GO" id="GO:0006281">
    <property type="term" value="P:DNA repair"/>
    <property type="evidence" value="ECO:0007669"/>
    <property type="project" value="TreeGrafter"/>
</dbReference>
<feature type="region of interest" description="Disordered" evidence="6">
    <location>
        <begin position="1"/>
        <end position="238"/>
    </location>
</feature>
<evidence type="ECO:0000256" key="1">
    <source>
        <dbReference type="ARBA" id="ARBA00022741"/>
    </source>
</evidence>
<dbReference type="EMBL" id="CDMY01000553">
    <property type="protein sequence ID" value="CEM22439.1"/>
    <property type="molecule type" value="Genomic_DNA"/>
</dbReference>
<feature type="compositionally biased region" description="Low complexity" evidence="6">
    <location>
        <begin position="1070"/>
        <end position="1088"/>
    </location>
</feature>
<keyword evidence="3" id="KW-0347">Helicase</keyword>
<feature type="compositionally biased region" description="Acidic residues" evidence="6">
    <location>
        <begin position="1523"/>
        <end position="1532"/>
    </location>
</feature>
<dbReference type="Pfam" id="PF01844">
    <property type="entry name" value="HNH"/>
    <property type="match status" value="1"/>
</dbReference>
<dbReference type="SMART" id="SM00490">
    <property type="entry name" value="HELICc"/>
    <property type="match status" value="1"/>
</dbReference>
<name>A0A0G4G3D4_VITBC</name>
<dbReference type="Pfam" id="PF00176">
    <property type="entry name" value="SNF2-rel_dom"/>
    <property type="match status" value="1"/>
</dbReference>